<feature type="region of interest" description="Disordered" evidence="6">
    <location>
        <begin position="536"/>
        <end position="564"/>
    </location>
</feature>
<dbReference type="Pfam" id="PF02687">
    <property type="entry name" value="FtsX"/>
    <property type="match status" value="2"/>
</dbReference>
<reference evidence="10" key="1">
    <citation type="submission" date="2023-07" db="EMBL/GenBank/DDBJ databases">
        <title>30 novel species of actinomycetes from the DSMZ collection.</title>
        <authorList>
            <person name="Nouioui I."/>
        </authorList>
    </citation>
    <scope>NUCLEOTIDE SEQUENCE [LARGE SCALE GENOMIC DNA]</scope>
    <source>
        <strain evidence="10">DSM 44938</strain>
    </source>
</reference>
<evidence type="ECO:0000313" key="9">
    <source>
        <dbReference type="EMBL" id="MDT0342388.1"/>
    </source>
</evidence>
<feature type="transmembrane region" description="Helical" evidence="7">
    <location>
        <begin position="335"/>
        <end position="354"/>
    </location>
</feature>
<keyword evidence="4 7" id="KW-1133">Transmembrane helix</keyword>
<keyword evidence="5 7" id="KW-0472">Membrane</keyword>
<dbReference type="PANTHER" id="PTHR30287">
    <property type="entry name" value="MEMBRANE COMPONENT OF PREDICTED ABC SUPERFAMILY METABOLITE UPTAKE TRANSPORTER"/>
    <property type="match status" value="1"/>
</dbReference>
<dbReference type="RefSeq" id="WP_311703521.1">
    <property type="nucleotide sequence ID" value="NZ_JAVREL010000003.1"/>
</dbReference>
<keyword evidence="2" id="KW-1003">Cell membrane</keyword>
<evidence type="ECO:0000259" key="8">
    <source>
        <dbReference type="Pfam" id="PF02687"/>
    </source>
</evidence>
<evidence type="ECO:0000256" key="6">
    <source>
        <dbReference type="SAM" id="MobiDB-lite"/>
    </source>
</evidence>
<name>A0ABU2MLZ1_9ACTN</name>
<feature type="transmembrane region" description="Helical" evidence="7">
    <location>
        <begin position="251"/>
        <end position="273"/>
    </location>
</feature>
<gene>
    <name evidence="9" type="ORF">RM590_07075</name>
</gene>
<evidence type="ECO:0000256" key="5">
    <source>
        <dbReference type="ARBA" id="ARBA00023136"/>
    </source>
</evidence>
<dbReference type="InterPro" id="IPR003838">
    <property type="entry name" value="ABC3_permease_C"/>
</dbReference>
<dbReference type="PANTHER" id="PTHR30287:SF2">
    <property type="entry name" value="BLL1001 PROTEIN"/>
    <property type="match status" value="1"/>
</dbReference>
<feature type="transmembrane region" description="Helical" evidence="7">
    <location>
        <begin position="293"/>
        <end position="314"/>
    </location>
</feature>
<comment type="subcellular location">
    <subcellularLocation>
        <location evidence="1">Cell membrane</location>
        <topology evidence="1">Multi-pass membrane protein</topology>
    </subcellularLocation>
</comment>
<feature type="compositionally biased region" description="Low complexity" evidence="6">
    <location>
        <begin position="536"/>
        <end position="545"/>
    </location>
</feature>
<feature type="transmembrane region" description="Helical" evidence="7">
    <location>
        <begin position="366"/>
        <end position="386"/>
    </location>
</feature>
<dbReference type="InterPro" id="IPR038766">
    <property type="entry name" value="Membrane_comp_ABC_pdt"/>
</dbReference>
<sequence length="779" mass="80589">MRNATLGAWARELAIGARFAVTGGPGWIRTVLTAAGVGLGVVVLLLAASVPNVMDERDRRGDARSPGFASGVTAGPDTILFTGGATEYRGQEVDGLLIQPDAGADTTAEPPPGVEAFPGPGEMVVSPALAELLDSPKGELLAERLDYRRVGVIGDEGLAGPGELYYYAGTDSLGDEAPRTQGFGASFPDSPLPSALVLLIVVLCVVLLMPIAVFVATAVRFGGERRDRRLAALRLVGADTDMTRRVAAGEALVGAVGGLLVGVAGFLMLRQLLGGVTAWGFSAFTADIVPAAPLAALVLAGVPVAAVAVSLFALRGIAIEPLGVVRESTARPRKLGWRLVPVALGVLLLLPMIGSFEGSSRTGETQAAVGVVLLLAGATVLLPWLVESVVGRLGGGPASWQLATRRLQLSSGAAARTVSGITVAVAGATALYMLFAGARSEQTEATGEDVSRVQLAVNSYGLGREETEELFGRLESVPGVTGVFGLVDGSYTKAGQPAGGEFVPTGEIVVGDCAALNEVAHLEGCADGDVFLAADPDSADSADLPEPGQQLDLGVDSEGRRVTDEPELWTVPATASAVESRVDPSGGTRVGVLATPAALDTDLIPDPWSQAWLTVDPAAEDTIEHVRNVAWREDSPPAVWEFESERVSDELLDIQRALLIGSTGVLTIIAASMIVSMLEQLRERRRLLSALVAFGTRRTTLGASVLWQTAVPMVLGLTLAAAVGTGLGAILMAMVGLPVTGWLAFLPMTGVGAGMIAVVTLVSLPPLWRMMRPDGLRTE</sequence>
<keyword evidence="3 7" id="KW-0812">Transmembrane</keyword>
<evidence type="ECO:0000256" key="7">
    <source>
        <dbReference type="SAM" id="Phobius"/>
    </source>
</evidence>
<feature type="transmembrane region" description="Helical" evidence="7">
    <location>
        <begin position="657"/>
        <end position="678"/>
    </location>
</feature>
<accession>A0ABU2MLZ1</accession>
<feature type="transmembrane region" description="Helical" evidence="7">
    <location>
        <begin position="742"/>
        <end position="764"/>
    </location>
</feature>
<comment type="caution">
    <text evidence="9">The sequence shown here is derived from an EMBL/GenBank/DDBJ whole genome shotgun (WGS) entry which is preliminary data.</text>
</comment>
<feature type="transmembrane region" description="Helical" evidence="7">
    <location>
        <begin position="195"/>
        <end position="219"/>
    </location>
</feature>
<evidence type="ECO:0000256" key="4">
    <source>
        <dbReference type="ARBA" id="ARBA00022989"/>
    </source>
</evidence>
<evidence type="ECO:0000256" key="3">
    <source>
        <dbReference type="ARBA" id="ARBA00022692"/>
    </source>
</evidence>
<organism evidence="9 10">
    <name type="scientific">Streptomyces litchfieldiae</name>
    <dbReference type="NCBI Taxonomy" id="3075543"/>
    <lineage>
        <taxon>Bacteria</taxon>
        <taxon>Bacillati</taxon>
        <taxon>Actinomycetota</taxon>
        <taxon>Actinomycetes</taxon>
        <taxon>Kitasatosporales</taxon>
        <taxon>Streptomycetaceae</taxon>
        <taxon>Streptomyces</taxon>
    </lineage>
</organism>
<dbReference type="Proteomes" id="UP001183246">
    <property type="component" value="Unassembled WGS sequence"/>
</dbReference>
<dbReference type="EMBL" id="JAVREL010000003">
    <property type="protein sequence ID" value="MDT0342388.1"/>
    <property type="molecule type" value="Genomic_DNA"/>
</dbReference>
<feature type="transmembrane region" description="Helical" evidence="7">
    <location>
        <begin position="413"/>
        <end position="435"/>
    </location>
</feature>
<feature type="transmembrane region" description="Helical" evidence="7">
    <location>
        <begin position="27"/>
        <end position="50"/>
    </location>
</feature>
<feature type="transmembrane region" description="Helical" evidence="7">
    <location>
        <begin position="714"/>
        <end position="736"/>
    </location>
</feature>
<evidence type="ECO:0000256" key="2">
    <source>
        <dbReference type="ARBA" id="ARBA00022475"/>
    </source>
</evidence>
<keyword evidence="10" id="KW-1185">Reference proteome</keyword>
<feature type="domain" description="ABC3 transporter permease C-terminal" evidence="8">
    <location>
        <begin position="662"/>
        <end position="772"/>
    </location>
</feature>
<feature type="domain" description="ABC3 transporter permease C-terminal" evidence="8">
    <location>
        <begin position="204"/>
        <end position="317"/>
    </location>
</feature>
<protein>
    <submittedName>
        <fullName evidence="9">FtsX-like permease family protein</fullName>
    </submittedName>
</protein>
<proteinExistence type="predicted"/>
<evidence type="ECO:0000313" key="10">
    <source>
        <dbReference type="Proteomes" id="UP001183246"/>
    </source>
</evidence>
<evidence type="ECO:0000256" key="1">
    <source>
        <dbReference type="ARBA" id="ARBA00004651"/>
    </source>
</evidence>